<keyword evidence="2" id="KW-0472">Membrane</keyword>
<feature type="transmembrane region" description="Helical" evidence="2">
    <location>
        <begin position="106"/>
        <end position="127"/>
    </location>
</feature>
<gene>
    <name evidence="3" type="ORF">ACFPT7_01940</name>
</gene>
<evidence type="ECO:0000313" key="3">
    <source>
        <dbReference type="EMBL" id="MFC5861047.1"/>
    </source>
</evidence>
<keyword evidence="2" id="KW-1133">Transmembrane helix</keyword>
<dbReference type="Proteomes" id="UP001596091">
    <property type="component" value="Unassembled WGS sequence"/>
</dbReference>
<organism evidence="3 4">
    <name type="scientific">Acidicapsa dinghuensis</name>
    <dbReference type="NCBI Taxonomy" id="2218256"/>
    <lineage>
        <taxon>Bacteria</taxon>
        <taxon>Pseudomonadati</taxon>
        <taxon>Acidobacteriota</taxon>
        <taxon>Terriglobia</taxon>
        <taxon>Terriglobales</taxon>
        <taxon>Acidobacteriaceae</taxon>
        <taxon>Acidicapsa</taxon>
    </lineage>
</organism>
<proteinExistence type="predicted"/>
<evidence type="ECO:0000256" key="1">
    <source>
        <dbReference type="SAM" id="MobiDB-lite"/>
    </source>
</evidence>
<evidence type="ECO:0000256" key="2">
    <source>
        <dbReference type="SAM" id="Phobius"/>
    </source>
</evidence>
<keyword evidence="2" id="KW-0812">Transmembrane</keyword>
<keyword evidence="4" id="KW-1185">Reference proteome</keyword>
<feature type="region of interest" description="Disordered" evidence="1">
    <location>
        <begin position="1"/>
        <end position="48"/>
    </location>
</feature>
<comment type="caution">
    <text evidence="3">The sequence shown here is derived from an EMBL/GenBank/DDBJ whole genome shotgun (WGS) entry which is preliminary data.</text>
</comment>
<name>A0ABW1EB67_9BACT</name>
<dbReference type="EMBL" id="JBHSPH010000001">
    <property type="protein sequence ID" value="MFC5861047.1"/>
    <property type="molecule type" value="Genomic_DNA"/>
</dbReference>
<protein>
    <submittedName>
        <fullName evidence="3">Uncharacterized protein</fullName>
    </submittedName>
</protein>
<dbReference type="RefSeq" id="WP_263334564.1">
    <property type="nucleotide sequence ID" value="NZ_JAGSYH010000002.1"/>
</dbReference>
<accession>A0ABW1EB67</accession>
<sequence length="140" mass="15218">MPKPTESYPPLFDPETANGQAGERAPVNPGMPTAPAIPPPPPPLPIQAEPVASPHRIPYWLQQAERFLRVIVRMYLGLLVCCAPWYPPAWDNNPLFSTSPSLQAFIAHGAVRGLISGLGLLNLWIAIRDAIGGPYRPGPR</sequence>
<reference evidence="4" key="1">
    <citation type="journal article" date="2019" name="Int. J. Syst. Evol. Microbiol.">
        <title>The Global Catalogue of Microorganisms (GCM) 10K type strain sequencing project: providing services to taxonomists for standard genome sequencing and annotation.</title>
        <authorList>
            <consortium name="The Broad Institute Genomics Platform"/>
            <consortium name="The Broad Institute Genome Sequencing Center for Infectious Disease"/>
            <person name="Wu L."/>
            <person name="Ma J."/>
        </authorList>
    </citation>
    <scope>NUCLEOTIDE SEQUENCE [LARGE SCALE GENOMIC DNA]</scope>
    <source>
        <strain evidence="4">JCM 4087</strain>
    </source>
</reference>
<feature type="transmembrane region" description="Helical" evidence="2">
    <location>
        <begin position="67"/>
        <end position="86"/>
    </location>
</feature>
<feature type="compositionally biased region" description="Pro residues" evidence="1">
    <location>
        <begin position="35"/>
        <end position="45"/>
    </location>
</feature>
<evidence type="ECO:0000313" key="4">
    <source>
        <dbReference type="Proteomes" id="UP001596091"/>
    </source>
</evidence>